<organism evidence="21 22">
    <name type="scientific">Ditylenchus dipsaci</name>
    <dbReference type="NCBI Taxonomy" id="166011"/>
    <lineage>
        <taxon>Eukaryota</taxon>
        <taxon>Metazoa</taxon>
        <taxon>Ecdysozoa</taxon>
        <taxon>Nematoda</taxon>
        <taxon>Chromadorea</taxon>
        <taxon>Rhabditida</taxon>
        <taxon>Tylenchina</taxon>
        <taxon>Tylenchomorpha</taxon>
        <taxon>Sphaerularioidea</taxon>
        <taxon>Anguinidae</taxon>
        <taxon>Anguininae</taxon>
        <taxon>Ditylenchus</taxon>
    </lineage>
</organism>
<sequence>MFTRCYADKYGAKGVRINSVNPGFIRTNIIQRQKGGNQEKFEAHASVHSSLKRIGQPSEMANVIKFLASPEASYVTGSNWKADGGTTCYNTQGLDRDN</sequence>
<comment type="catalytic activity">
    <reaction evidence="19">
        <text>(2E)-decenoyl-CoA + NADPH + H(+) = decanoyl-CoA + NADP(+)</text>
        <dbReference type="Rhea" id="RHEA:44960"/>
        <dbReference type="ChEBI" id="CHEBI:15378"/>
        <dbReference type="ChEBI" id="CHEBI:57783"/>
        <dbReference type="ChEBI" id="CHEBI:58349"/>
        <dbReference type="ChEBI" id="CHEBI:61406"/>
        <dbReference type="ChEBI" id="CHEBI:61430"/>
    </reaction>
    <physiologicalReaction direction="left-to-right" evidence="19">
        <dbReference type="Rhea" id="RHEA:44961"/>
    </physiologicalReaction>
</comment>
<dbReference type="GO" id="GO:0006633">
    <property type="term" value="P:fatty acid biosynthetic process"/>
    <property type="evidence" value="ECO:0007669"/>
    <property type="project" value="UniProtKB-KW"/>
</dbReference>
<evidence type="ECO:0000256" key="18">
    <source>
        <dbReference type="ARBA" id="ARBA00049251"/>
    </source>
</evidence>
<evidence type="ECO:0000256" key="8">
    <source>
        <dbReference type="ARBA" id="ARBA00023098"/>
    </source>
</evidence>
<dbReference type="InterPro" id="IPR052388">
    <property type="entry name" value="Peroxisomal_t2-enoyl-CoA_red"/>
</dbReference>
<dbReference type="EC" id="1.3.1.38" evidence="13"/>
<comment type="function">
    <text evidence="11">Participates in chain elongation of fatty acids. Catalyzes the reduction of trans-2-enoyl-CoAs of varying chain lengths from 6:1 to 16:1, having maximum activity with 10:1 CoA. Has no 2,4-dienoyl-CoA reductase activity.</text>
</comment>
<comment type="catalytic activity">
    <reaction evidence="15">
        <text>(2E)-dodecenoyl-CoA + NADPH + H(+) = dodecanoyl-CoA + NADP(+)</text>
        <dbReference type="Rhea" id="RHEA:44964"/>
        <dbReference type="ChEBI" id="CHEBI:15378"/>
        <dbReference type="ChEBI" id="CHEBI:57330"/>
        <dbReference type="ChEBI" id="CHEBI:57375"/>
        <dbReference type="ChEBI" id="CHEBI:57783"/>
        <dbReference type="ChEBI" id="CHEBI:58349"/>
    </reaction>
    <physiologicalReaction direction="left-to-right" evidence="15">
        <dbReference type="Rhea" id="RHEA:44965"/>
    </physiologicalReaction>
</comment>
<dbReference type="PANTHER" id="PTHR24317">
    <property type="entry name" value="PEROXISOMAL TRANS-2-ENOYL-COA REDUCTASE"/>
    <property type="match status" value="1"/>
</dbReference>
<dbReference type="GO" id="GO:0005777">
    <property type="term" value="C:peroxisome"/>
    <property type="evidence" value="ECO:0007669"/>
    <property type="project" value="UniProtKB-SubCell"/>
</dbReference>
<dbReference type="GO" id="GO:0019166">
    <property type="term" value="F:trans-2-enoyl-CoA reductase (NADPH) activity"/>
    <property type="evidence" value="ECO:0007669"/>
    <property type="project" value="UniProtKB-EC"/>
</dbReference>
<evidence type="ECO:0000256" key="19">
    <source>
        <dbReference type="ARBA" id="ARBA00049386"/>
    </source>
</evidence>
<evidence type="ECO:0000256" key="4">
    <source>
        <dbReference type="ARBA" id="ARBA00022553"/>
    </source>
</evidence>
<accession>A0A915DQX1</accession>
<evidence type="ECO:0000256" key="7">
    <source>
        <dbReference type="ARBA" id="ARBA00023002"/>
    </source>
</evidence>
<evidence type="ECO:0000256" key="6">
    <source>
        <dbReference type="ARBA" id="ARBA00022857"/>
    </source>
</evidence>
<comment type="catalytic activity">
    <reaction evidence="17">
        <text>(2E)-hexenoyl-CoA + NADPH + H(+) = hexanoyl-CoA + NADP(+)</text>
        <dbReference type="Rhea" id="RHEA:44956"/>
        <dbReference type="ChEBI" id="CHEBI:15378"/>
        <dbReference type="ChEBI" id="CHEBI:57783"/>
        <dbReference type="ChEBI" id="CHEBI:58349"/>
        <dbReference type="ChEBI" id="CHEBI:62077"/>
        <dbReference type="ChEBI" id="CHEBI:62620"/>
    </reaction>
    <physiologicalReaction direction="left-to-right" evidence="17">
        <dbReference type="Rhea" id="RHEA:44957"/>
    </physiologicalReaction>
</comment>
<keyword evidence="21" id="KW-1185">Reference proteome</keyword>
<dbReference type="Proteomes" id="UP000887574">
    <property type="component" value="Unplaced"/>
</dbReference>
<evidence type="ECO:0000256" key="9">
    <source>
        <dbReference type="ARBA" id="ARBA00023140"/>
    </source>
</evidence>
<evidence type="ECO:0000256" key="3">
    <source>
        <dbReference type="ARBA" id="ARBA00022516"/>
    </source>
</evidence>
<comment type="catalytic activity">
    <reaction evidence="16">
        <text>(2E)-tetradecenoyl-CoA + NADPH + H(+) = tetradecanoyl-CoA + NADP(+)</text>
        <dbReference type="Rhea" id="RHEA:44968"/>
        <dbReference type="ChEBI" id="CHEBI:15378"/>
        <dbReference type="ChEBI" id="CHEBI:57385"/>
        <dbReference type="ChEBI" id="CHEBI:57783"/>
        <dbReference type="ChEBI" id="CHEBI:58349"/>
        <dbReference type="ChEBI" id="CHEBI:61405"/>
    </reaction>
    <physiologicalReaction direction="left-to-right" evidence="16">
        <dbReference type="Rhea" id="RHEA:44969"/>
    </physiologicalReaction>
</comment>
<evidence type="ECO:0000256" key="13">
    <source>
        <dbReference type="ARBA" id="ARBA00038849"/>
    </source>
</evidence>
<keyword evidence="6" id="KW-0521">NADP</keyword>
<dbReference type="WBParaSite" id="jg21973">
    <property type="protein sequence ID" value="jg21973"/>
    <property type="gene ID" value="jg21973"/>
</dbReference>
<dbReference type="AlphaFoldDB" id="A0A915DQX1"/>
<proteinExistence type="predicted"/>
<dbReference type="Pfam" id="PF13561">
    <property type="entry name" value="adh_short_C2"/>
    <property type="match status" value="1"/>
</dbReference>
<evidence type="ECO:0000256" key="15">
    <source>
        <dbReference type="ARBA" id="ARBA00047570"/>
    </source>
</evidence>
<dbReference type="PRINTS" id="PR00081">
    <property type="entry name" value="GDHRDH"/>
</dbReference>
<keyword evidence="10" id="KW-0275">Fatty acid biosynthesis</keyword>
<evidence type="ECO:0000256" key="11">
    <source>
        <dbReference type="ARBA" id="ARBA00037124"/>
    </source>
</evidence>
<dbReference type="InterPro" id="IPR002347">
    <property type="entry name" value="SDR_fam"/>
</dbReference>
<comment type="catalytic activity">
    <reaction evidence="20">
        <text>(2E)-octenoyl-CoA + NADPH + H(+) = octanoyl-CoA + NADP(+)</text>
        <dbReference type="Rhea" id="RHEA:44952"/>
        <dbReference type="ChEBI" id="CHEBI:15378"/>
        <dbReference type="ChEBI" id="CHEBI:57386"/>
        <dbReference type="ChEBI" id="CHEBI:57783"/>
        <dbReference type="ChEBI" id="CHEBI:58349"/>
        <dbReference type="ChEBI" id="CHEBI:62242"/>
    </reaction>
    <physiologicalReaction direction="left-to-right" evidence="20">
        <dbReference type="Rhea" id="RHEA:44953"/>
    </physiologicalReaction>
</comment>
<evidence type="ECO:0000256" key="10">
    <source>
        <dbReference type="ARBA" id="ARBA00023160"/>
    </source>
</evidence>
<comment type="pathway">
    <text evidence="2">Lipid metabolism.</text>
</comment>
<keyword evidence="9" id="KW-0576">Peroxisome</keyword>
<comment type="subunit">
    <text evidence="12">Interacts with PEX5, probably required to target it into peroxisomes.</text>
</comment>
<comment type="catalytic activity">
    <reaction evidence="18">
        <text>a (2E)-enoyl-CoA + NADPH + H(+) = a 2,3-saturated acyl-CoA + NADP(+)</text>
        <dbReference type="Rhea" id="RHEA:33763"/>
        <dbReference type="ChEBI" id="CHEBI:15378"/>
        <dbReference type="ChEBI" id="CHEBI:57783"/>
        <dbReference type="ChEBI" id="CHEBI:58349"/>
        <dbReference type="ChEBI" id="CHEBI:58856"/>
        <dbReference type="ChEBI" id="CHEBI:65111"/>
        <dbReference type="EC" id="1.3.1.38"/>
    </reaction>
    <physiologicalReaction direction="left-to-right" evidence="18">
        <dbReference type="Rhea" id="RHEA:33764"/>
    </physiologicalReaction>
</comment>
<evidence type="ECO:0000256" key="12">
    <source>
        <dbReference type="ARBA" id="ARBA00038622"/>
    </source>
</evidence>
<evidence type="ECO:0000256" key="14">
    <source>
        <dbReference type="ARBA" id="ARBA00041063"/>
    </source>
</evidence>
<protein>
    <recommendedName>
        <fullName evidence="14">Peroxisomal trans-2-enoyl-CoA reductase</fullName>
        <ecNumber evidence="13">1.3.1.38</ecNumber>
    </recommendedName>
</protein>
<keyword evidence="7" id="KW-0560">Oxidoreductase</keyword>
<dbReference type="Gene3D" id="3.40.50.720">
    <property type="entry name" value="NAD(P)-binding Rossmann-like Domain"/>
    <property type="match status" value="1"/>
</dbReference>
<evidence type="ECO:0000256" key="20">
    <source>
        <dbReference type="ARBA" id="ARBA00049559"/>
    </source>
</evidence>
<evidence type="ECO:0000256" key="17">
    <source>
        <dbReference type="ARBA" id="ARBA00049108"/>
    </source>
</evidence>
<evidence type="ECO:0000256" key="5">
    <source>
        <dbReference type="ARBA" id="ARBA00022832"/>
    </source>
</evidence>
<evidence type="ECO:0000256" key="1">
    <source>
        <dbReference type="ARBA" id="ARBA00004275"/>
    </source>
</evidence>
<evidence type="ECO:0000256" key="16">
    <source>
        <dbReference type="ARBA" id="ARBA00048686"/>
    </source>
</evidence>
<dbReference type="PANTHER" id="PTHR24317:SF7">
    <property type="entry name" value="PEROXISOMAL TRANS-2-ENOYL-COA REDUCTASE"/>
    <property type="match status" value="1"/>
</dbReference>
<evidence type="ECO:0000313" key="22">
    <source>
        <dbReference type="WBParaSite" id="jg21973"/>
    </source>
</evidence>
<comment type="subcellular location">
    <subcellularLocation>
        <location evidence="1">Peroxisome</location>
    </subcellularLocation>
</comment>
<reference evidence="22" key="1">
    <citation type="submission" date="2022-11" db="UniProtKB">
        <authorList>
            <consortium name="WormBaseParasite"/>
        </authorList>
    </citation>
    <scope>IDENTIFICATION</scope>
</reference>
<keyword evidence="3" id="KW-0444">Lipid biosynthesis</keyword>
<evidence type="ECO:0000313" key="21">
    <source>
        <dbReference type="Proteomes" id="UP000887574"/>
    </source>
</evidence>
<dbReference type="InterPro" id="IPR036291">
    <property type="entry name" value="NAD(P)-bd_dom_sf"/>
</dbReference>
<evidence type="ECO:0000256" key="2">
    <source>
        <dbReference type="ARBA" id="ARBA00005189"/>
    </source>
</evidence>
<keyword evidence="4" id="KW-0597">Phosphoprotein</keyword>
<dbReference type="SUPFAM" id="SSF51735">
    <property type="entry name" value="NAD(P)-binding Rossmann-fold domains"/>
    <property type="match status" value="1"/>
</dbReference>
<keyword evidence="8" id="KW-0443">Lipid metabolism</keyword>
<keyword evidence="5" id="KW-0276">Fatty acid metabolism</keyword>
<name>A0A915DQX1_9BILA</name>